<evidence type="ECO:0000256" key="10">
    <source>
        <dbReference type="HAMAP-Rule" id="MF_00033"/>
    </source>
</evidence>
<dbReference type="GO" id="GO:0071555">
    <property type="term" value="P:cell wall organization"/>
    <property type="evidence" value="ECO:0007669"/>
    <property type="project" value="UniProtKB-KW"/>
</dbReference>
<dbReference type="InterPro" id="IPR007235">
    <property type="entry name" value="Glyco_trans_28_C"/>
</dbReference>
<dbReference type="PANTHER" id="PTHR21015:SF22">
    <property type="entry name" value="GLYCOSYLTRANSFERASE"/>
    <property type="match status" value="1"/>
</dbReference>
<evidence type="ECO:0000256" key="9">
    <source>
        <dbReference type="ARBA" id="ARBA00023316"/>
    </source>
</evidence>
<proteinExistence type="inferred from homology"/>
<dbReference type="GO" id="GO:0009252">
    <property type="term" value="P:peptidoglycan biosynthetic process"/>
    <property type="evidence" value="ECO:0007669"/>
    <property type="project" value="UniProtKB-UniRule"/>
</dbReference>
<accession>A0A6G8ARA7</accession>
<feature type="binding site" evidence="10">
    <location>
        <begin position="10"/>
        <end position="12"/>
    </location>
    <ligand>
        <name>UDP-N-acetyl-alpha-D-glucosamine</name>
        <dbReference type="ChEBI" id="CHEBI:57705"/>
    </ligand>
</feature>
<dbReference type="Gene3D" id="3.40.50.2000">
    <property type="entry name" value="Glycogen Phosphorylase B"/>
    <property type="match status" value="2"/>
</dbReference>
<sequence>MKVLVSGGGTGGHIYPAVSLVKYIKAKHPDAEFLFVGTKKGLESKIVPDQGIPFETIEIQGFKRSLSLSNFKTIQLFLSSIKKAKQIIRKFEPDIVIGTGGYVCGSVVYAAHKLNIPTIIHEQNSVAGMTNKFLSRYVNKIGICFSDVAKDFPSEKVVMVGNPRAQEVANIKKSEVLSQYDLKTDIPTVLIFGGSRGALAINEAVLDSLEMLKTKPYQVLYASGEIYFSDVEEKWATITGEKSNIKLVPYIKNMENVLANVDVVVGRAGATSLAEITSLGLPSILIPSPNVTNDHQTKNAQSLVDKQAAVMIPNAELNQETLVAKIDELMLDSDKRLAMAASSKKEGIQDATDRLYRLITTLTS</sequence>
<keyword evidence="4 10" id="KW-0808">Transferase</keyword>
<dbReference type="KEGG" id="vhy:G7082_02750"/>
<reference evidence="13 14" key="1">
    <citation type="submission" date="2020-03" db="EMBL/GenBank/DDBJ databases">
        <title>Vagococcus sp. nov., isolated from beetles.</title>
        <authorList>
            <person name="Hyun D.-W."/>
            <person name="Bae J.-W."/>
        </authorList>
    </citation>
    <scope>NUCLEOTIDE SEQUENCE [LARGE SCALE GENOMIC DNA]</scope>
    <source>
        <strain evidence="13 14">HDW17B</strain>
    </source>
</reference>
<keyword evidence="2 10" id="KW-0132">Cell division</keyword>
<gene>
    <name evidence="10 13" type="primary">murG</name>
    <name evidence="13" type="ORF">G7082_02750</name>
</gene>
<dbReference type="HAMAP" id="MF_00033">
    <property type="entry name" value="MurG"/>
    <property type="match status" value="1"/>
</dbReference>
<comment type="catalytic activity">
    <reaction evidence="10">
        <text>Mur2Ac(oyl-L-Ala-gamma-D-Glu-L-Lys-D-Ala-D-Ala)-di-trans,octa-cis-undecaprenyl diphosphate + UDP-N-acetyl-alpha-D-glucosamine = beta-D-GlcNAc-(1-&gt;4)-Mur2Ac(oyl-L-Ala-gamma-D-Glu-L-Lys-D-Ala-D-Ala)-di-trans,octa-cis-undecaprenyl diphosphate + UDP + H(+)</text>
        <dbReference type="Rhea" id="RHEA:23192"/>
        <dbReference type="ChEBI" id="CHEBI:15378"/>
        <dbReference type="ChEBI" id="CHEBI:57705"/>
        <dbReference type="ChEBI" id="CHEBI:58223"/>
        <dbReference type="ChEBI" id="CHEBI:60032"/>
        <dbReference type="ChEBI" id="CHEBI:60033"/>
        <dbReference type="EC" id="2.4.1.227"/>
    </reaction>
</comment>
<dbReference type="SUPFAM" id="SSF53756">
    <property type="entry name" value="UDP-Glycosyltransferase/glycogen phosphorylase"/>
    <property type="match status" value="1"/>
</dbReference>
<comment type="caution">
    <text evidence="10">Lacks conserved residue(s) required for the propagation of feature annotation.</text>
</comment>
<feature type="domain" description="Glycosyl transferase family 28 C-terminal" evidence="12">
    <location>
        <begin position="188"/>
        <end position="355"/>
    </location>
</feature>
<name>A0A6G8ARA7_9ENTE</name>
<dbReference type="Pfam" id="PF04101">
    <property type="entry name" value="Glyco_tran_28_C"/>
    <property type="match status" value="1"/>
</dbReference>
<keyword evidence="3 10" id="KW-0328">Glycosyltransferase</keyword>
<evidence type="ECO:0000256" key="4">
    <source>
        <dbReference type="ARBA" id="ARBA00022679"/>
    </source>
</evidence>
<dbReference type="Pfam" id="PF03033">
    <property type="entry name" value="Glyco_transf_28"/>
    <property type="match status" value="1"/>
</dbReference>
<keyword evidence="14" id="KW-1185">Reference proteome</keyword>
<keyword evidence="5 10" id="KW-0133">Cell shape</keyword>
<feature type="binding site" evidence="10">
    <location>
        <position position="195"/>
    </location>
    <ligand>
        <name>UDP-N-acetyl-alpha-D-glucosamine</name>
        <dbReference type="ChEBI" id="CHEBI:57705"/>
    </ligand>
</feature>
<evidence type="ECO:0000259" key="12">
    <source>
        <dbReference type="Pfam" id="PF04101"/>
    </source>
</evidence>
<evidence type="ECO:0000256" key="1">
    <source>
        <dbReference type="ARBA" id="ARBA00022475"/>
    </source>
</evidence>
<evidence type="ECO:0000256" key="6">
    <source>
        <dbReference type="ARBA" id="ARBA00022984"/>
    </source>
</evidence>
<dbReference type="CDD" id="cd03785">
    <property type="entry name" value="GT28_MurG"/>
    <property type="match status" value="1"/>
</dbReference>
<evidence type="ECO:0000313" key="13">
    <source>
        <dbReference type="EMBL" id="QIL47527.1"/>
    </source>
</evidence>
<keyword evidence="9 10" id="KW-0961">Cell wall biogenesis/degradation</keyword>
<dbReference type="UniPathway" id="UPA00219"/>
<organism evidence="13 14">
    <name type="scientific">Vagococcus hydrophili</name>
    <dbReference type="NCBI Taxonomy" id="2714947"/>
    <lineage>
        <taxon>Bacteria</taxon>
        <taxon>Bacillati</taxon>
        <taxon>Bacillota</taxon>
        <taxon>Bacilli</taxon>
        <taxon>Lactobacillales</taxon>
        <taxon>Enterococcaceae</taxon>
        <taxon>Vagococcus</taxon>
    </lineage>
</organism>
<evidence type="ECO:0000313" key="14">
    <source>
        <dbReference type="Proteomes" id="UP000501747"/>
    </source>
</evidence>
<evidence type="ECO:0000256" key="5">
    <source>
        <dbReference type="ARBA" id="ARBA00022960"/>
    </source>
</evidence>
<dbReference type="InterPro" id="IPR004276">
    <property type="entry name" value="GlycoTrans_28_N"/>
</dbReference>
<dbReference type="NCBIfam" id="TIGR01133">
    <property type="entry name" value="murG"/>
    <property type="match status" value="1"/>
</dbReference>
<feature type="binding site" evidence="10">
    <location>
        <position position="124"/>
    </location>
    <ligand>
        <name>UDP-N-acetyl-alpha-D-glucosamine</name>
        <dbReference type="ChEBI" id="CHEBI:57705"/>
    </ligand>
</feature>
<dbReference type="AlphaFoldDB" id="A0A6G8ARA7"/>
<dbReference type="Proteomes" id="UP000501747">
    <property type="component" value="Chromosome"/>
</dbReference>
<feature type="binding site" evidence="10">
    <location>
        <position position="296"/>
    </location>
    <ligand>
        <name>UDP-N-acetyl-alpha-D-glucosamine</name>
        <dbReference type="ChEBI" id="CHEBI:57705"/>
    </ligand>
</feature>
<comment type="similarity">
    <text evidence="10">Belongs to the glycosyltransferase 28 family. MurG subfamily.</text>
</comment>
<comment type="subcellular location">
    <subcellularLocation>
        <location evidence="10">Cell membrane</location>
        <topology evidence="10">Peripheral membrane protein</topology>
        <orientation evidence="10">Cytoplasmic side</orientation>
    </subcellularLocation>
</comment>
<keyword evidence="6 10" id="KW-0573">Peptidoglycan synthesis</keyword>
<evidence type="ECO:0000256" key="7">
    <source>
        <dbReference type="ARBA" id="ARBA00023136"/>
    </source>
</evidence>
<dbReference type="InterPro" id="IPR006009">
    <property type="entry name" value="GlcNAc_MurG"/>
</dbReference>
<keyword evidence="1 10" id="KW-1003">Cell membrane</keyword>
<keyword evidence="8 10" id="KW-0131">Cell cycle</keyword>
<dbReference type="GO" id="GO:0051301">
    <property type="term" value="P:cell division"/>
    <property type="evidence" value="ECO:0007669"/>
    <property type="project" value="UniProtKB-KW"/>
</dbReference>
<dbReference type="RefSeq" id="WP_166033681.1">
    <property type="nucleotide sequence ID" value="NZ_CP049887.1"/>
</dbReference>
<feature type="domain" description="Glycosyltransferase family 28 N-terminal" evidence="11">
    <location>
        <begin position="3"/>
        <end position="142"/>
    </location>
</feature>
<feature type="binding site" evidence="10">
    <location>
        <position position="251"/>
    </location>
    <ligand>
        <name>UDP-N-acetyl-alpha-D-glucosamine</name>
        <dbReference type="ChEBI" id="CHEBI:57705"/>
    </ligand>
</feature>
<keyword evidence="7 10" id="KW-0472">Membrane</keyword>
<evidence type="ECO:0000259" key="11">
    <source>
        <dbReference type="Pfam" id="PF03033"/>
    </source>
</evidence>
<dbReference type="GO" id="GO:0008360">
    <property type="term" value="P:regulation of cell shape"/>
    <property type="evidence" value="ECO:0007669"/>
    <property type="project" value="UniProtKB-KW"/>
</dbReference>
<dbReference type="EC" id="2.4.1.227" evidence="10"/>
<dbReference type="GO" id="GO:0005886">
    <property type="term" value="C:plasma membrane"/>
    <property type="evidence" value="ECO:0007669"/>
    <property type="project" value="UniProtKB-SubCell"/>
</dbReference>
<evidence type="ECO:0000256" key="2">
    <source>
        <dbReference type="ARBA" id="ARBA00022618"/>
    </source>
</evidence>
<protein>
    <recommendedName>
        <fullName evidence="10">UDP-N-acetylglucosamine--N-acetylmuramyl-(pentapeptide) pyrophosphoryl-undecaprenol N-acetylglucosamine transferase</fullName>
        <ecNumber evidence="10">2.4.1.227</ecNumber>
    </recommendedName>
    <alternativeName>
        <fullName evidence="10">Undecaprenyl-PP-MurNAc-pentapeptide-UDPGlcNAc GlcNAc transferase</fullName>
    </alternativeName>
</protein>
<evidence type="ECO:0000256" key="3">
    <source>
        <dbReference type="ARBA" id="ARBA00022676"/>
    </source>
</evidence>
<dbReference type="PANTHER" id="PTHR21015">
    <property type="entry name" value="UDP-N-ACETYLGLUCOSAMINE--N-ACETYLMURAMYL-(PENTAPEPTIDE) PYROPHOSPHORYL-UNDECAPRENOL N-ACETYLGLUCOSAMINE TRANSFERASE 1"/>
    <property type="match status" value="1"/>
</dbReference>
<dbReference type="GO" id="GO:0050511">
    <property type="term" value="F:undecaprenyldiphospho-muramoylpentapeptide beta-N-acetylglucosaminyltransferase activity"/>
    <property type="evidence" value="ECO:0007669"/>
    <property type="project" value="UniProtKB-UniRule"/>
</dbReference>
<comment type="function">
    <text evidence="10">Cell wall formation. Catalyzes the transfer of a GlcNAc subunit on undecaprenyl-pyrophosphoryl-MurNAc-pentapeptide (lipid intermediate I) to form undecaprenyl-pyrophosphoryl-MurNAc-(pentapeptide)GlcNAc (lipid intermediate II).</text>
</comment>
<comment type="pathway">
    <text evidence="10">Cell wall biogenesis; peptidoglycan biosynthesis.</text>
</comment>
<dbReference type="GO" id="GO:0005975">
    <property type="term" value="P:carbohydrate metabolic process"/>
    <property type="evidence" value="ECO:0007669"/>
    <property type="project" value="InterPro"/>
</dbReference>
<dbReference type="EMBL" id="CP049887">
    <property type="protein sequence ID" value="QIL47527.1"/>
    <property type="molecule type" value="Genomic_DNA"/>
</dbReference>
<evidence type="ECO:0000256" key="8">
    <source>
        <dbReference type="ARBA" id="ARBA00023306"/>
    </source>
</evidence>